<evidence type="ECO:0000256" key="2">
    <source>
        <dbReference type="ARBA" id="ARBA00001946"/>
    </source>
</evidence>
<dbReference type="Pfam" id="PF00084">
    <property type="entry name" value="Sushi"/>
    <property type="match status" value="3"/>
</dbReference>
<evidence type="ECO:0000256" key="12">
    <source>
        <dbReference type="ARBA" id="ARBA00023180"/>
    </source>
</evidence>
<dbReference type="Gene3D" id="2.40.10.10">
    <property type="entry name" value="Trypsin-like serine proteases"/>
    <property type="match status" value="2"/>
</dbReference>
<dbReference type="PROSITE" id="PS50234">
    <property type="entry name" value="VWFA"/>
    <property type="match status" value="1"/>
</dbReference>
<dbReference type="InterPro" id="IPR033116">
    <property type="entry name" value="TRYPSIN_SER"/>
</dbReference>
<dbReference type="InterPro" id="IPR001314">
    <property type="entry name" value="Peptidase_S1A"/>
</dbReference>
<keyword evidence="11 15" id="KW-1015">Disulfide bond</keyword>
<evidence type="ECO:0000256" key="16">
    <source>
        <dbReference type="SAM" id="SignalP"/>
    </source>
</evidence>
<dbReference type="Gene3D" id="3.40.50.410">
    <property type="entry name" value="von Willebrand factor, type A domain"/>
    <property type="match status" value="1"/>
</dbReference>
<evidence type="ECO:0000256" key="3">
    <source>
        <dbReference type="ARBA" id="ARBA00004241"/>
    </source>
</evidence>
<dbReference type="PROSITE" id="PS50240">
    <property type="entry name" value="TRYPSIN_DOM"/>
    <property type="match status" value="1"/>
</dbReference>
<feature type="domain" description="Sushi" evidence="19">
    <location>
        <begin position="286"/>
        <end position="349"/>
    </location>
</feature>
<dbReference type="AlphaFoldDB" id="A0A6F9D9Y8"/>
<dbReference type="GO" id="GO:0009986">
    <property type="term" value="C:cell surface"/>
    <property type="evidence" value="ECO:0007669"/>
    <property type="project" value="UniProtKB-SubCell"/>
</dbReference>
<dbReference type="CDD" id="cd00190">
    <property type="entry name" value="Tryp_SPc"/>
    <property type="match status" value="1"/>
</dbReference>
<dbReference type="GO" id="GO:0005576">
    <property type="term" value="C:extracellular region"/>
    <property type="evidence" value="ECO:0007669"/>
    <property type="project" value="UniProtKB-SubCell"/>
</dbReference>
<evidence type="ECO:0000256" key="6">
    <source>
        <dbReference type="ARBA" id="ARBA00022588"/>
    </source>
</evidence>
<dbReference type="Pfam" id="PF00092">
    <property type="entry name" value="VWA"/>
    <property type="match status" value="1"/>
</dbReference>
<feature type="domain" description="Sushi" evidence="19">
    <location>
        <begin position="220"/>
        <end position="285"/>
    </location>
</feature>
<evidence type="ECO:0000256" key="11">
    <source>
        <dbReference type="ARBA" id="ARBA00023157"/>
    </source>
</evidence>
<accession>A0A6F9D9Y8</accession>
<evidence type="ECO:0000259" key="18">
    <source>
        <dbReference type="PROSITE" id="PS50240"/>
    </source>
</evidence>
<feature type="domain" description="VWFA" evidence="17">
    <location>
        <begin position="451"/>
        <end position="647"/>
    </location>
</feature>
<dbReference type="PROSITE" id="PS00135">
    <property type="entry name" value="TRYPSIN_SER"/>
    <property type="match status" value="1"/>
</dbReference>
<dbReference type="SUPFAM" id="SSF57424">
    <property type="entry name" value="LDL receptor-like module"/>
    <property type="match status" value="1"/>
</dbReference>
<feature type="disulfide bond" evidence="15">
    <location>
        <begin position="320"/>
        <end position="347"/>
    </location>
</feature>
<feature type="domain" description="Sushi" evidence="19">
    <location>
        <begin position="354"/>
        <end position="412"/>
    </location>
</feature>
<evidence type="ECO:0000259" key="19">
    <source>
        <dbReference type="PROSITE" id="PS50923"/>
    </source>
</evidence>
<evidence type="ECO:0000256" key="9">
    <source>
        <dbReference type="ARBA" id="ARBA00022737"/>
    </source>
</evidence>
<dbReference type="EMBL" id="LR783883">
    <property type="protein sequence ID" value="CAB3230286.1"/>
    <property type="molecule type" value="mRNA"/>
</dbReference>
<dbReference type="SMART" id="SM00327">
    <property type="entry name" value="VWA"/>
    <property type="match status" value="1"/>
</dbReference>
<feature type="signal peptide" evidence="16">
    <location>
        <begin position="1"/>
        <end position="19"/>
    </location>
</feature>
<dbReference type="SMART" id="SM00192">
    <property type="entry name" value="LDLa"/>
    <property type="match status" value="1"/>
</dbReference>
<dbReference type="InterPro" id="IPR036055">
    <property type="entry name" value="LDL_receptor-like_sf"/>
</dbReference>
<evidence type="ECO:0000313" key="21">
    <source>
        <dbReference type="EMBL" id="CAB3230286.1"/>
    </source>
</evidence>
<name>A0A6F9D9Y8_9ASCI</name>
<feature type="domain" description="WAP" evidence="20">
    <location>
        <begin position="57"/>
        <end position="109"/>
    </location>
</feature>
<evidence type="ECO:0000256" key="1">
    <source>
        <dbReference type="ARBA" id="ARBA00001936"/>
    </source>
</evidence>
<comment type="caution">
    <text evidence="15">Lacks conserved residue(s) required for the propagation of feature annotation.</text>
</comment>
<dbReference type="GO" id="GO:0045087">
    <property type="term" value="P:innate immune response"/>
    <property type="evidence" value="ECO:0007669"/>
    <property type="project" value="UniProtKB-KW"/>
</dbReference>
<keyword evidence="7 15" id="KW-0768">Sushi</keyword>
<dbReference type="Gene3D" id="4.10.400.10">
    <property type="entry name" value="Low-density Lipoprotein Receptor"/>
    <property type="match status" value="1"/>
</dbReference>
<dbReference type="PRINTS" id="PR00722">
    <property type="entry name" value="CHYMOTRYPSIN"/>
</dbReference>
<evidence type="ECO:0000259" key="17">
    <source>
        <dbReference type="PROSITE" id="PS50234"/>
    </source>
</evidence>
<evidence type="ECO:0000256" key="15">
    <source>
        <dbReference type="PROSITE-ProRule" id="PRU00302"/>
    </source>
</evidence>
<dbReference type="InterPro" id="IPR035976">
    <property type="entry name" value="Sushi/SCR/CCP_sf"/>
</dbReference>
<feature type="domain" description="Peptidase S1" evidence="18">
    <location>
        <begin position="675"/>
        <end position="1014"/>
    </location>
</feature>
<dbReference type="SUPFAM" id="SSF50494">
    <property type="entry name" value="Trypsin-like serine proteases"/>
    <property type="match status" value="1"/>
</dbReference>
<feature type="disulfide bond" evidence="14">
    <location>
        <begin position="23"/>
        <end position="35"/>
    </location>
</feature>
<dbReference type="GO" id="GO:0006508">
    <property type="term" value="P:proteolysis"/>
    <property type="evidence" value="ECO:0007669"/>
    <property type="project" value="InterPro"/>
</dbReference>
<evidence type="ECO:0000256" key="14">
    <source>
        <dbReference type="PROSITE-ProRule" id="PRU00124"/>
    </source>
</evidence>
<gene>
    <name evidence="21" type="primary">Cfb</name>
</gene>
<dbReference type="InterPro" id="IPR002172">
    <property type="entry name" value="LDrepeatLR_classA_rpt"/>
</dbReference>
<organism evidence="21">
    <name type="scientific">Phallusia mammillata</name>
    <dbReference type="NCBI Taxonomy" id="59560"/>
    <lineage>
        <taxon>Eukaryota</taxon>
        <taxon>Metazoa</taxon>
        <taxon>Chordata</taxon>
        <taxon>Tunicata</taxon>
        <taxon>Ascidiacea</taxon>
        <taxon>Phlebobranchia</taxon>
        <taxon>Ascidiidae</taxon>
        <taxon>Phallusia</taxon>
    </lineage>
</organism>
<dbReference type="SUPFAM" id="SSF53300">
    <property type="entry name" value="vWA-like"/>
    <property type="match status" value="1"/>
</dbReference>
<sequence length="1018" mass="114320">MHSLLALGVLAVCIISTQASRLCRDGRFQCPGDICLNNEQLCDGTNDCFNDEDESYEYARCGECPQRDSDAAQAAGQDCRKPCTSDFDCKKKKRCRCDGHCGMSCFNPNLECEGNPPMAHRSTGFKVYRFVNHSVVRVTDYFQFDDFVEYSCPAGMVSIGPQIRCTSRKRWTDAQVRCAVKCRPDSYSVRLYNLTCGEDCVTDEDCTGTQRCMCDGPCGRKCVDPHVNCSAAPSRIHTRVEYTDEGINRIANYLCDSGYYLASGDAAHKCSGSGQWYGDPVICEEIFCGDPTRHLARRNLILESGSNDTYPVNSTVRFRCQSGYVLSGAANRTCMENGRWSGLLTGCQFLGQQRRCPDPGVPVHGSREGDDFDESRTVRFECDPNYTMEGEADQVCLWSLEWSDGGAPLCLDPRYPDSTSDSLRKLAGSVATLPQRGFGRSISTTEGKHHEIAFIFDASDSIKDKQFMYAIGFAKNLVKRLSKYDQASINYGLLVFGSDFEARIRLQDNQQNSTAVLVELRDCLEDYRSGHFIETLRGNTATNKALKEIRQQMATSFLNDRDKERHFFLFTDGKTNEGENPFQTRTSMLNEFGNVLEIYVVTACKSCKKFDQESRDAEKEMRRLASKPENFIRIQNYYLLNTLLDKVANFTTDLTKCGQAGDKDSILRKKEFGRVIGGSKSKKAWPWQAAIMLKDGKTVYQSFKGIFGGGSLINQQWVLTAAHVFDGWADIERLTSRLAVAVGIFERPKRKEAVNPAMKVFQPRRIFIHQEFDREDRDGRNNFDHDVALIRIGVALHAIRDGIDRVWSSKKPEFDGTIPLSPYVRPICLPCSNTCVPIDKYVDQNENGIIEDGDSEDVKCQKKGRWLVDGYVEESRIPVIVTGFGRWTLSVNGTVPIPYRLKEAFQQIQSDALCNEGVQKIQEASGRDVPYTNNMICVKSPKWLDTGSDTCQGDSGGPLMRQYKNPNTGESCWIQIGIVSFGYGCAAVHRDGFVYPGFYTEVSKVQSWIESTMNRDNA</sequence>
<protein>
    <recommendedName>
        <fullName evidence="13">C3/C5 convertase</fullName>
    </recommendedName>
</protein>
<dbReference type="InterPro" id="IPR036465">
    <property type="entry name" value="vWFA_dom_sf"/>
</dbReference>
<evidence type="ECO:0000256" key="13">
    <source>
        <dbReference type="ARBA" id="ARBA00029636"/>
    </source>
</evidence>
<evidence type="ECO:0000256" key="7">
    <source>
        <dbReference type="ARBA" id="ARBA00022659"/>
    </source>
</evidence>
<evidence type="ECO:0000256" key="4">
    <source>
        <dbReference type="ARBA" id="ARBA00004613"/>
    </source>
</evidence>
<keyword evidence="8 16" id="KW-0732">Signal</keyword>
<reference evidence="21" key="1">
    <citation type="submission" date="2020-04" db="EMBL/GenBank/DDBJ databases">
        <authorList>
            <person name="Neveu A P."/>
        </authorList>
    </citation>
    <scope>NUCLEOTIDE SEQUENCE</scope>
    <source>
        <tissue evidence="21">Whole embryo</tissue>
    </source>
</reference>
<comment type="cofactor">
    <cofactor evidence="1">
        <name>Mn(2+)</name>
        <dbReference type="ChEBI" id="CHEBI:29035"/>
    </cofactor>
</comment>
<dbReference type="InterPro" id="IPR002035">
    <property type="entry name" value="VWF_A"/>
</dbReference>
<dbReference type="PROSITE" id="PS51390">
    <property type="entry name" value="WAP"/>
    <property type="match status" value="1"/>
</dbReference>
<evidence type="ECO:0000256" key="8">
    <source>
        <dbReference type="ARBA" id="ARBA00022729"/>
    </source>
</evidence>
<keyword evidence="5" id="KW-0964">Secreted</keyword>
<dbReference type="CDD" id="cd00033">
    <property type="entry name" value="CCP"/>
    <property type="match status" value="3"/>
</dbReference>
<dbReference type="CDD" id="cd01450">
    <property type="entry name" value="vWFA_subfamily_ECM"/>
    <property type="match status" value="1"/>
</dbReference>
<evidence type="ECO:0000259" key="20">
    <source>
        <dbReference type="PROSITE" id="PS51390"/>
    </source>
</evidence>
<dbReference type="InterPro" id="IPR000436">
    <property type="entry name" value="Sushi_SCR_CCP_dom"/>
</dbReference>
<feature type="disulfide bond" evidence="14">
    <location>
        <begin position="30"/>
        <end position="48"/>
    </location>
</feature>
<dbReference type="GO" id="GO:0004252">
    <property type="term" value="F:serine-type endopeptidase activity"/>
    <property type="evidence" value="ECO:0007669"/>
    <property type="project" value="InterPro"/>
</dbReference>
<keyword evidence="6" id="KW-0399">Innate immunity</keyword>
<dbReference type="SMART" id="SM00020">
    <property type="entry name" value="Tryp_SPc"/>
    <property type="match status" value="1"/>
</dbReference>
<keyword evidence="12" id="KW-0325">Glycoprotein</keyword>
<dbReference type="PROSITE" id="PS50923">
    <property type="entry name" value="SUSHI"/>
    <property type="match status" value="3"/>
</dbReference>
<dbReference type="PANTHER" id="PTHR46393:SF7">
    <property type="entry name" value="COMPLEMENT C2"/>
    <property type="match status" value="1"/>
</dbReference>
<dbReference type="PANTHER" id="PTHR46393">
    <property type="entry name" value="SUSHI DOMAIN-CONTAINING PROTEIN"/>
    <property type="match status" value="1"/>
</dbReference>
<dbReference type="SUPFAM" id="SSF57535">
    <property type="entry name" value="Complement control module/SCR domain"/>
    <property type="match status" value="4"/>
</dbReference>
<dbReference type="PROSITE" id="PS50068">
    <property type="entry name" value="LDLRA_2"/>
    <property type="match status" value="1"/>
</dbReference>
<dbReference type="InterPro" id="IPR043504">
    <property type="entry name" value="Peptidase_S1_PA_chymotrypsin"/>
</dbReference>
<comment type="subcellular location">
    <subcellularLocation>
        <location evidence="3">Cell surface</location>
    </subcellularLocation>
    <subcellularLocation>
        <location evidence="4">Secreted</location>
    </subcellularLocation>
</comment>
<dbReference type="InterPro" id="IPR001254">
    <property type="entry name" value="Trypsin_dom"/>
</dbReference>
<dbReference type="InterPro" id="IPR008197">
    <property type="entry name" value="WAP_dom"/>
</dbReference>
<comment type="cofactor">
    <cofactor evidence="2">
        <name>Mg(2+)</name>
        <dbReference type="ChEBI" id="CHEBI:18420"/>
    </cofactor>
</comment>
<dbReference type="GO" id="GO:0030414">
    <property type="term" value="F:peptidase inhibitor activity"/>
    <property type="evidence" value="ECO:0007669"/>
    <property type="project" value="InterPro"/>
</dbReference>
<dbReference type="SMART" id="SM00032">
    <property type="entry name" value="CCP"/>
    <property type="match status" value="4"/>
</dbReference>
<evidence type="ECO:0000256" key="10">
    <source>
        <dbReference type="ARBA" id="ARBA00022859"/>
    </source>
</evidence>
<keyword evidence="9" id="KW-0677">Repeat</keyword>
<dbReference type="Pfam" id="PF00089">
    <property type="entry name" value="Trypsin"/>
    <property type="match status" value="2"/>
</dbReference>
<dbReference type="CDD" id="cd00112">
    <property type="entry name" value="LDLa"/>
    <property type="match status" value="1"/>
</dbReference>
<keyword evidence="10" id="KW-0391">Immunity</keyword>
<dbReference type="Gene3D" id="2.10.70.10">
    <property type="entry name" value="Complement Module, domain 1"/>
    <property type="match status" value="4"/>
</dbReference>
<proteinExistence type="evidence at transcript level"/>
<dbReference type="InterPro" id="IPR009003">
    <property type="entry name" value="Peptidase_S1_PA"/>
</dbReference>
<evidence type="ECO:0000256" key="5">
    <source>
        <dbReference type="ARBA" id="ARBA00022525"/>
    </source>
</evidence>
<feature type="chain" id="PRO_5026076115" description="C3/C5 convertase" evidence="16">
    <location>
        <begin position="20"/>
        <end position="1018"/>
    </location>
</feature>
<dbReference type="FunFam" id="2.40.10.10:FF:000054">
    <property type="entry name" value="Complement C1r subcomponent"/>
    <property type="match status" value="1"/>
</dbReference>